<dbReference type="AlphaFoldDB" id="A0A8S3EJH5"/>
<evidence type="ECO:0000259" key="2">
    <source>
        <dbReference type="PROSITE" id="PS50190"/>
    </source>
</evidence>
<dbReference type="PROSITE" id="PS50190">
    <property type="entry name" value="SEC7"/>
    <property type="match status" value="1"/>
</dbReference>
<feature type="non-terminal residue" evidence="3">
    <location>
        <position position="1"/>
    </location>
</feature>
<protein>
    <recommendedName>
        <fullName evidence="2">SEC7 domain-containing protein</fullName>
    </recommendedName>
</protein>
<feature type="region of interest" description="Disordered" evidence="1">
    <location>
        <begin position="40"/>
        <end position="82"/>
    </location>
</feature>
<dbReference type="InterPro" id="IPR000904">
    <property type="entry name" value="Sec7_dom"/>
</dbReference>
<dbReference type="Proteomes" id="UP000676336">
    <property type="component" value="Unassembled WGS sequence"/>
</dbReference>
<proteinExistence type="predicted"/>
<dbReference type="FunFam" id="1.10.220.20:FF:000002">
    <property type="entry name" value="Brefeldin A-inhibited guanine nucleotide-exchange protein 1"/>
    <property type="match status" value="1"/>
</dbReference>
<evidence type="ECO:0000313" key="4">
    <source>
        <dbReference type="Proteomes" id="UP000676336"/>
    </source>
</evidence>
<dbReference type="PANTHER" id="PTHR10663">
    <property type="entry name" value="GUANYL-NUCLEOTIDE EXCHANGE FACTOR"/>
    <property type="match status" value="1"/>
</dbReference>
<feature type="domain" description="SEC7" evidence="2">
    <location>
        <begin position="89"/>
        <end position="211"/>
    </location>
</feature>
<dbReference type="CDD" id="cd00171">
    <property type="entry name" value="Sec7"/>
    <property type="match status" value="1"/>
</dbReference>
<dbReference type="PANTHER" id="PTHR10663:SF375">
    <property type="entry name" value="LD29171P"/>
    <property type="match status" value="1"/>
</dbReference>
<dbReference type="GO" id="GO:0032012">
    <property type="term" value="P:regulation of ARF protein signal transduction"/>
    <property type="evidence" value="ECO:0007669"/>
    <property type="project" value="InterPro"/>
</dbReference>
<dbReference type="EMBL" id="CAJOBI010235885">
    <property type="protein sequence ID" value="CAF5074686.1"/>
    <property type="molecule type" value="Genomic_DNA"/>
</dbReference>
<dbReference type="Gene3D" id="1.10.1000.11">
    <property type="entry name" value="Arf Nucleotide-binding Site Opener,domain 2"/>
    <property type="match status" value="1"/>
</dbReference>
<dbReference type="InterPro" id="IPR035999">
    <property type="entry name" value="Sec7_dom_sf"/>
</dbReference>
<dbReference type="SMART" id="SM00222">
    <property type="entry name" value="Sec7"/>
    <property type="match status" value="1"/>
</dbReference>
<dbReference type="GO" id="GO:0005085">
    <property type="term" value="F:guanyl-nucleotide exchange factor activity"/>
    <property type="evidence" value="ECO:0007669"/>
    <property type="project" value="InterPro"/>
</dbReference>
<comment type="caution">
    <text evidence="3">The sequence shown here is derived from an EMBL/GenBank/DDBJ whole genome shotgun (WGS) entry which is preliminary data.</text>
</comment>
<accession>A0A8S3EJH5</accession>
<organism evidence="3 4">
    <name type="scientific">Rotaria magnacalcarata</name>
    <dbReference type="NCBI Taxonomy" id="392030"/>
    <lineage>
        <taxon>Eukaryota</taxon>
        <taxon>Metazoa</taxon>
        <taxon>Spiralia</taxon>
        <taxon>Gnathifera</taxon>
        <taxon>Rotifera</taxon>
        <taxon>Eurotatoria</taxon>
        <taxon>Bdelloidea</taxon>
        <taxon>Philodinida</taxon>
        <taxon>Philodinidae</taxon>
        <taxon>Rotaria</taxon>
    </lineage>
</organism>
<dbReference type="Pfam" id="PF01369">
    <property type="entry name" value="Sec7"/>
    <property type="match status" value="1"/>
</dbReference>
<evidence type="ECO:0000256" key="1">
    <source>
        <dbReference type="SAM" id="MobiDB-lite"/>
    </source>
</evidence>
<gene>
    <name evidence="3" type="ORF">SMN809_LOCUS60461</name>
</gene>
<reference evidence="3" key="1">
    <citation type="submission" date="2021-02" db="EMBL/GenBank/DDBJ databases">
        <authorList>
            <person name="Nowell W R."/>
        </authorList>
    </citation>
    <scope>NUCLEOTIDE SEQUENCE</scope>
</reference>
<dbReference type="InterPro" id="IPR023394">
    <property type="entry name" value="Sec7_C_sf"/>
</dbReference>
<sequence length="213" mass="24489">CSQVEEHNLRMKGLECLVSILRCMVDWSKDLYVNPHLQSNLGPDTKPVNENGHDQDSNRSSSGYVGSGIRRTDSSASINSSQSSEHVHDFELVRQRKELFEKGIDLFNQSAKKGLEFLIDKNLLNNEPEDIAQFFHSYQDVLDKTVIGDCLGEEDKRHKQIMYAYIDQMDFIQMDFLTALRRFLAGFRLPGEAQKIDRLMEKFAGRFCECNSK</sequence>
<dbReference type="Gene3D" id="1.10.220.20">
    <property type="match status" value="1"/>
</dbReference>
<evidence type="ECO:0000313" key="3">
    <source>
        <dbReference type="EMBL" id="CAF5074686.1"/>
    </source>
</evidence>
<name>A0A8S3EJH5_9BILA</name>
<dbReference type="SUPFAM" id="SSF48425">
    <property type="entry name" value="Sec7 domain"/>
    <property type="match status" value="1"/>
</dbReference>